<dbReference type="Proteomes" id="UP000192902">
    <property type="component" value="Chromosome"/>
</dbReference>
<dbReference type="CDD" id="cd16913">
    <property type="entry name" value="YkuD_like"/>
    <property type="match status" value="1"/>
</dbReference>
<keyword evidence="9" id="KW-0378">Hydrolase</keyword>
<gene>
    <name evidence="9" type="primary">pgp2</name>
    <name evidence="9" type="ORF">CCUN_1061</name>
</gene>
<evidence type="ECO:0000256" key="3">
    <source>
        <dbReference type="ARBA" id="ARBA00022679"/>
    </source>
</evidence>
<evidence type="ECO:0000256" key="2">
    <source>
        <dbReference type="ARBA" id="ARBA00005992"/>
    </source>
</evidence>
<accession>A0A1W6BX53</accession>
<keyword evidence="9" id="KW-0645">Protease</keyword>
<name>A0A1W6BX53_9BACT</name>
<dbReference type="InterPro" id="IPR005490">
    <property type="entry name" value="LD_TPept_cat_dom"/>
</dbReference>
<dbReference type="EMBL" id="CP020867">
    <property type="protein sequence ID" value="ARJ56662.1"/>
    <property type="molecule type" value="Genomic_DNA"/>
</dbReference>
<keyword evidence="4 7" id="KW-0133">Cell shape</keyword>
<comment type="similarity">
    <text evidence="2">Belongs to the YkuD family.</text>
</comment>
<dbReference type="AlphaFoldDB" id="A0A1W6BX53"/>
<protein>
    <submittedName>
        <fullName evidence="9">Peptidoglycan LD-carboxypeptidase</fullName>
    </submittedName>
</protein>
<dbReference type="Pfam" id="PF24125">
    <property type="entry name" value="Cds6_C"/>
    <property type="match status" value="1"/>
</dbReference>
<feature type="active site" description="Proton donor/acceptor" evidence="7">
    <location>
        <position position="159"/>
    </location>
</feature>
<keyword evidence="3" id="KW-0808">Transferase</keyword>
<evidence type="ECO:0000259" key="8">
    <source>
        <dbReference type="PROSITE" id="PS52029"/>
    </source>
</evidence>
<keyword evidence="6 7" id="KW-0961">Cell wall biogenesis/degradation</keyword>
<dbReference type="KEGG" id="ccun:CCUN_1061"/>
<dbReference type="InterPro" id="IPR038063">
    <property type="entry name" value="Transpep_catalytic_dom"/>
</dbReference>
<dbReference type="eggNOG" id="COG3034">
    <property type="taxonomic scope" value="Bacteria"/>
</dbReference>
<feature type="domain" description="L,D-TPase catalytic" evidence="8">
    <location>
        <begin position="69"/>
        <end position="199"/>
    </location>
</feature>
<evidence type="ECO:0000313" key="10">
    <source>
        <dbReference type="Proteomes" id="UP000192902"/>
    </source>
</evidence>
<comment type="pathway">
    <text evidence="1 7">Cell wall biogenesis; peptidoglycan biosynthesis.</text>
</comment>
<evidence type="ECO:0000256" key="5">
    <source>
        <dbReference type="ARBA" id="ARBA00022984"/>
    </source>
</evidence>
<dbReference type="InterPro" id="IPR054516">
    <property type="entry name" value="Csd6-like_dimerization"/>
</dbReference>
<dbReference type="PANTHER" id="PTHR36699:SF1">
    <property type="entry name" value="L,D-TRANSPEPTIDASE YAFK-RELATED"/>
    <property type="match status" value="1"/>
</dbReference>
<dbReference type="PROSITE" id="PS52029">
    <property type="entry name" value="LD_TPASE"/>
    <property type="match status" value="1"/>
</dbReference>
<reference evidence="9 10" key="1">
    <citation type="submission" date="2017-04" db="EMBL/GenBank/DDBJ databases">
        <title>Complete genome sequence of the Campylobacter cuniculorum type strain LMG24588.</title>
        <authorList>
            <person name="Miller W.G."/>
            <person name="Yee E."/>
            <person name="Revez J."/>
            <person name="Bono J.L."/>
            <person name="Rossi M."/>
        </authorList>
    </citation>
    <scope>NUCLEOTIDE SEQUENCE [LARGE SCALE GENOMIC DNA]</scope>
    <source>
        <strain evidence="9 10">LMG 24588</strain>
    </source>
</reference>
<proteinExistence type="inferred from homology"/>
<keyword evidence="9" id="KW-0121">Carboxypeptidase</keyword>
<dbReference type="GO" id="GO:0004180">
    <property type="term" value="F:carboxypeptidase activity"/>
    <property type="evidence" value="ECO:0007669"/>
    <property type="project" value="UniProtKB-KW"/>
</dbReference>
<sequence>MFKFTLKIIAVVLIFVSSVNAVDLVKIYLNDGLNAVGVAIEKELTSKDFWLKELGEQNVSLGYYDQESYIVVTNKTSKILRIYSYNDGVIKKEFEQKDVITGLMGNKEKEGDLKTPIGFYELGTKFKADQYYGPFAFATSYPNLLDKVQGKTGGGIWIHGYPLDGTRLDEFKTRGCIALLNDKLELFAKVVEGKKVYVLTEEKNEVLAKKDEVASLFADLFAWKQAWTISDVNAYLSFYDEKGFRRFDKSDFSQFASMKKTIFSRKEQKSIKFSNIIISPYPNLDDERMYRISFYEDYYTKNYQFKGNKILYVKLDNRGKMKIIAEQ</sequence>
<dbReference type="STRING" id="1121267.CCUN_1061"/>
<dbReference type="InterPro" id="IPR056203">
    <property type="entry name" value="Cds6_C"/>
</dbReference>
<organism evidence="9 10">
    <name type="scientific">Campylobacter cuniculorum DSM 23162 = LMG 24588</name>
    <dbReference type="NCBI Taxonomy" id="1121267"/>
    <lineage>
        <taxon>Bacteria</taxon>
        <taxon>Pseudomonadati</taxon>
        <taxon>Campylobacterota</taxon>
        <taxon>Epsilonproteobacteria</taxon>
        <taxon>Campylobacterales</taxon>
        <taxon>Campylobacteraceae</taxon>
        <taxon>Campylobacter</taxon>
    </lineage>
</organism>
<evidence type="ECO:0000256" key="7">
    <source>
        <dbReference type="PROSITE-ProRule" id="PRU01373"/>
    </source>
</evidence>
<dbReference type="PANTHER" id="PTHR36699">
    <property type="entry name" value="LD-TRANSPEPTIDASE"/>
    <property type="match status" value="1"/>
</dbReference>
<dbReference type="GO" id="GO:0008360">
    <property type="term" value="P:regulation of cell shape"/>
    <property type="evidence" value="ECO:0007669"/>
    <property type="project" value="UniProtKB-UniRule"/>
</dbReference>
<dbReference type="GO" id="GO:0009252">
    <property type="term" value="P:peptidoglycan biosynthetic process"/>
    <property type="evidence" value="ECO:0007669"/>
    <property type="project" value="UniProtKB-UniPathway"/>
</dbReference>
<dbReference type="Pfam" id="PF22401">
    <property type="entry name" value="Csd6-like_dimeriz"/>
    <property type="match status" value="1"/>
</dbReference>
<evidence type="ECO:0000256" key="6">
    <source>
        <dbReference type="ARBA" id="ARBA00023316"/>
    </source>
</evidence>
<dbReference type="SUPFAM" id="SSF141523">
    <property type="entry name" value="L,D-transpeptidase catalytic domain-like"/>
    <property type="match status" value="1"/>
</dbReference>
<keyword evidence="5 7" id="KW-0573">Peptidoglycan synthesis</keyword>
<dbReference type="Gene3D" id="2.40.440.10">
    <property type="entry name" value="L,D-transpeptidase catalytic domain-like"/>
    <property type="match status" value="1"/>
</dbReference>
<evidence type="ECO:0000256" key="1">
    <source>
        <dbReference type="ARBA" id="ARBA00004752"/>
    </source>
</evidence>
<dbReference type="UniPathway" id="UPA00219"/>
<feature type="active site" description="Nucleophile" evidence="7">
    <location>
        <position position="176"/>
    </location>
</feature>
<dbReference type="Pfam" id="PF03734">
    <property type="entry name" value="YkuD"/>
    <property type="match status" value="1"/>
</dbReference>
<dbReference type="GO" id="GO:0016740">
    <property type="term" value="F:transferase activity"/>
    <property type="evidence" value="ECO:0007669"/>
    <property type="project" value="UniProtKB-KW"/>
</dbReference>
<evidence type="ECO:0000256" key="4">
    <source>
        <dbReference type="ARBA" id="ARBA00022960"/>
    </source>
</evidence>
<dbReference type="GO" id="GO:0071555">
    <property type="term" value="P:cell wall organization"/>
    <property type="evidence" value="ECO:0007669"/>
    <property type="project" value="UniProtKB-UniRule"/>
</dbReference>
<evidence type="ECO:0000313" key="9">
    <source>
        <dbReference type="EMBL" id="ARJ56662.1"/>
    </source>
</evidence>